<dbReference type="RefSeq" id="WP_229658055.1">
    <property type="nucleotide sequence ID" value="NZ_BMID01000001.1"/>
</dbReference>
<dbReference type="Proteomes" id="UP000603317">
    <property type="component" value="Unassembled WGS sequence"/>
</dbReference>
<evidence type="ECO:0000256" key="2">
    <source>
        <dbReference type="ARBA" id="ARBA00005810"/>
    </source>
</evidence>
<evidence type="ECO:0000313" key="14">
    <source>
        <dbReference type="EMBL" id="GGA00089.1"/>
    </source>
</evidence>
<dbReference type="CDD" id="cd00483">
    <property type="entry name" value="HPPK"/>
    <property type="match status" value="1"/>
</dbReference>
<evidence type="ECO:0000256" key="5">
    <source>
        <dbReference type="ARBA" id="ARBA00022679"/>
    </source>
</evidence>
<comment type="pathway">
    <text evidence="1">Cofactor biosynthesis; tetrahydrofolate biosynthesis; 2-amino-4-hydroxy-6-hydroxymethyl-7,8-dihydropteridine diphosphate from 7,8-dihydroneopterin triphosphate: step 4/4.</text>
</comment>
<dbReference type="PANTHER" id="PTHR43071">
    <property type="entry name" value="2-AMINO-4-HYDROXY-6-HYDROXYMETHYLDIHYDROPTERIDINE PYROPHOSPHOKINASE"/>
    <property type="match status" value="1"/>
</dbReference>
<evidence type="ECO:0000256" key="6">
    <source>
        <dbReference type="ARBA" id="ARBA00022741"/>
    </source>
</evidence>
<evidence type="ECO:0000256" key="3">
    <source>
        <dbReference type="ARBA" id="ARBA00013253"/>
    </source>
</evidence>
<dbReference type="NCBIfam" id="TIGR01498">
    <property type="entry name" value="folK"/>
    <property type="match status" value="1"/>
</dbReference>
<dbReference type="Pfam" id="PF01288">
    <property type="entry name" value="HPPK"/>
    <property type="match status" value="1"/>
</dbReference>
<sequence>MSNLYLVALGSNRRLRPFGDPRHVVRAAMEELAALGTVTARSPIVASDPVGPAQRRFANAAVLLDSAFDPSSLLAGLKRLEREFGRRRSGQRWRDRTLDLDIVLWSGGAYAEPDLQIPHPLFRERDFVLGPAAAIAPRWRDPVSGRTLRQLANRAHRPA</sequence>
<evidence type="ECO:0000256" key="12">
    <source>
        <dbReference type="ARBA" id="ARBA00033413"/>
    </source>
</evidence>
<keyword evidence="8" id="KW-0067">ATP-binding</keyword>
<comment type="function">
    <text evidence="10">Catalyzes the transfer of pyrophosphate from adenosine triphosphate (ATP) to 6-hydroxymethyl-7,8-dihydropterin, an enzymatic step in folate biosynthesis pathway.</text>
</comment>
<evidence type="ECO:0000259" key="13">
    <source>
        <dbReference type="Pfam" id="PF01288"/>
    </source>
</evidence>
<organism evidence="14 15">
    <name type="scientific">Blastomonas marina</name>
    <dbReference type="NCBI Taxonomy" id="1867408"/>
    <lineage>
        <taxon>Bacteria</taxon>
        <taxon>Pseudomonadati</taxon>
        <taxon>Pseudomonadota</taxon>
        <taxon>Alphaproteobacteria</taxon>
        <taxon>Sphingomonadales</taxon>
        <taxon>Sphingomonadaceae</taxon>
        <taxon>Blastomonas</taxon>
    </lineage>
</organism>
<keyword evidence="15" id="KW-1185">Reference proteome</keyword>
<gene>
    <name evidence="14" type="ORF">GCM10010923_05710</name>
</gene>
<evidence type="ECO:0000256" key="7">
    <source>
        <dbReference type="ARBA" id="ARBA00022777"/>
    </source>
</evidence>
<protein>
    <recommendedName>
        <fullName evidence="4">2-amino-4-hydroxy-6-hydroxymethyldihydropteridine pyrophosphokinase</fullName>
        <ecNumber evidence="3">2.7.6.3</ecNumber>
    </recommendedName>
    <alternativeName>
        <fullName evidence="11">6-hydroxymethyl-7,8-dihydropterin pyrophosphokinase</fullName>
    </alternativeName>
    <alternativeName>
        <fullName evidence="12">7,8-dihydro-6-hydroxymethylpterin-pyrophosphokinase</fullName>
    </alternativeName>
</protein>
<accession>A0ABQ1F693</accession>
<comment type="similarity">
    <text evidence="2">Belongs to the HPPK family.</text>
</comment>
<dbReference type="InterPro" id="IPR035907">
    <property type="entry name" value="Hppk_sf"/>
</dbReference>
<dbReference type="InterPro" id="IPR000550">
    <property type="entry name" value="Hppk"/>
</dbReference>
<dbReference type="Gene3D" id="3.30.70.560">
    <property type="entry name" value="7,8-Dihydro-6-hydroxymethylpterin-pyrophosphokinase HPPK"/>
    <property type="match status" value="1"/>
</dbReference>
<evidence type="ECO:0000256" key="8">
    <source>
        <dbReference type="ARBA" id="ARBA00022840"/>
    </source>
</evidence>
<evidence type="ECO:0000256" key="4">
    <source>
        <dbReference type="ARBA" id="ARBA00016218"/>
    </source>
</evidence>
<proteinExistence type="inferred from homology"/>
<dbReference type="SUPFAM" id="SSF55083">
    <property type="entry name" value="6-hydroxymethyl-7,8-dihydropterin pyrophosphokinase, HPPK"/>
    <property type="match status" value="1"/>
</dbReference>
<evidence type="ECO:0000313" key="15">
    <source>
        <dbReference type="Proteomes" id="UP000603317"/>
    </source>
</evidence>
<comment type="caution">
    <text evidence="14">The sequence shown here is derived from an EMBL/GenBank/DDBJ whole genome shotgun (WGS) entry which is preliminary data.</text>
</comment>
<reference evidence="15" key="1">
    <citation type="journal article" date="2019" name="Int. J. Syst. Evol. Microbiol.">
        <title>The Global Catalogue of Microorganisms (GCM) 10K type strain sequencing project: providing services to taxonomists for standard genome sequencing and annotation.</title>
        <authorList>
            <consortium name="The Broad Institute Genomics Platform"/>
            <consortium name="The Broad Institute Genome Sequencing Center for Infectious Disease"/>
            <person name="Wu L."/>
            <person name="Ma J."/>
        </authorList>
    </citation>
    <scope>NUCLEOTIDE SEQUENCE [LARGE SCALE GENOMIC DNA]</scope>
    <source>
        <strain evidence="15">CGMCC 1.15297</strain>
    </source>
</reference>
<evidence type="ECO:0000256" key="11">
    <source>
        <dbReference type="ARBA" id="ARBA00029766"/>
    </source>
</evidence>
<dbReference type="EC" id="2.7.6.3" evidence="3"/>
<keyword evidence="6" id="KW-0547">Nucleotide-binding</keyword>
<evidence type="ECO:0000256" key="9">
    <source>
        <dbReference type="ARBA" id="ARBA00022909"/>
    </source>
</evidence>
<keyword evidence="7" id="KW-0418">Kinase</keyword>
<dbReference type="EMBL" id="BMID01000001">
    <property type="protein sequence ID" value="GGA00089.1"/>
    <property type="molecule type" value="Genomic_DNA"/>
</dbReference>
<evidence type="ECO:0000256" key="1">
    <source>
        <dbReference type="ARBA" id="ARBA00005051"/>
    </source>
</evidence>
<evidence type="ECO:0000256" key="10">
    <source>
        <dbReference type="ARBA" id="ARBA00029409"/>
    </source>
</evidence>
<dbReference type="PANTHER" id="PTHR43071:SF1">
    <property type="entry name" value="2-AMINO-4-HYDROXY-6-HYDROXYMETHYLDIHYDROPTERIDINE PYROPHOSPHOKINASE"/>
    <property type="match status" value="1"/>
</dbReference>
<keyword evidence="9" id="KW-0289">Folate biosynthesis</keyword>
<feature type="domain" description="7,8-dihydro-6-hydroxymethylpterin-pyrophosphokinase" evidence="13">
    <location>
        <begin position="7"/>
        <end position="137"/>
    </location>
</feature>
<keyword evidence="5" id="KW-0808">Transferase</keyword>
<name>A0ABQ1F693_9SPHN</name>